<proteinExistence type="predicted"/>
<name>B6H7N2_PENRW</name>
<sequence length="415" mass="46368">MENEECQERICIDGQRWFACGCQDASKSQRNSAVPRPRHKDGREWLPGMCTYYLTGEGWVGDSPRIGTQDEGRDLKDIILPYSKWYPASVNIPVGDFPWSTPLPVHGLRALCHRGNDASSWLEYVDQKLLPRASRRAKVKLAIDTKETVQIQRHIAYLIRYDVISTVNDRLPALPSLRMIAHVSFVYMIPTLRGLSDRILSCHIHLGHIRGSLATVTPNRTATFTTVLVPYYMSDGMACPSNPWLVHWTPDRGCFLAAHCSITTDELDVCLPRVPNLGMYRTCHPSIEHCLSRFCPSHKLRVDQAASAIRFHTPYHRLNEAALAISRLQDLREHFRQNCQVLFASALTRLLSHCLPGICGPSGSGCHSLCGYADADLNRPKIPRSGQGIRMSGDITSAVDLPQGYQGSPSRGATI</sequence>
<organism evidence="1 2">
    <name type="scientific">Penicillium rubens (strain ATCC 28089 / DSM 1075 / NRRL 1951 / Wisconsin 54-1255)</name>
    <name type="common">Penicillium chrysogenum</name>
    <dbReference type="NCBI Taxonomy" id="500485"/>
    <lineage>
        <taxon>Eukaryota</taxon>
        <taxon>Fungi</taxon>
        <taxon>Dikarya</taxon>
        <taxon>Ascomycota</taxon>
        <taxon>Pezizomycotina</taxon>
        <taxon>Eurotiomycetes</taxon>
        <taxon>Eurotiomycetidae</taxon>
        <taxon>Eurotiales</taxon>
        <taxon>Aspergillaceae</taxon>
        <taxon>Penicillium</taxon>
        <taxon>Penicillium chrysogenum species complex</taxon>
    </lineage>
</organism>
<accession>B6H7N2</accession>
<dbReference type="HOGENOM" id="CLU_662396_0_0_1"/>
<dbReference type="AlphaFoldDB" id="B6H7N2"/>
<dbReference type="OrthoDB" id="10286239at2759"/>
<gene>
    <name evidence="1" type="ORF">Pc16g07880</name>
    <name evidence="1" type="ORF">PCH_Pc16g07880</name>
</gene>
<protein>
    <submittedName>
        <fullName evidence="1">Uncharacterized protein</fullName>
    </submittedName>
</protein>
<reference evidence="1 2" key="1">
    <citation type="journal article" date="2008" name="Nat. Biotechnol.">
        <title>Genome sequencing and analysis of the filamentous fungus Penicillium chrysogenum.</title>
        <authorList>
            <person name="van den Berg M.A."/>
            <person name="Albang R."/>
            <person name="Albermann K."/>
            <person name="Badger J.H."/>
            <person name="Daran J.-M."/>
            <person name="Driessen A.J.M."/>
            <person name="Garcia-Estrada C."/>
            <person name="Fedorova N.D."/>
            <person name="Harris D.M."/>
            <person name="Heijne W.H.M."/>
            <person name="Joardar V.S."/>
            <person name="Kiel J.A.K.W."/>
            <person name="Kovalchuk A."/>
            <person name="Martin J.F."/>
            <person name="Nierman W.C."/>
            <person name="Nijland J.G."/>
            <person name="Pronk J.T."/>
            <person name="Roubos J.A."/>
            <person name="van der Klei I.J."/>
            <person name="van Peij N.N.M.E."/>
            <person name="Veenhuis M."/>
            <person name="von Doehren H."/>
            <person name="Wagner C."/>
            <person name="Wortman J.R."/>
            <person name="Bovenberg R.A.L."/>
        </authorList>
    </citation>
    <scope>NUCLEOTIDE SEQUENCE [LARGE SCALE GENOMIC DNA]</scope>
    <source>
        <strain evidence="2">ATCC 28089 / DSM 1075 / NRRL 1951 / Wisconsin 54-1255</strain>
    </source>
</reference>
<dbReference type="VEuPathDB" id="FungiDB:PCH_Pc16g07880"/>
<keyword evidence="2" id="KW-1185">Reference proteome</keyword>
<dbReference type="OMA" id="HIAYLIR"/>
<dbReference type="Proteomes" id="UP000000724">
    <property type="component" value="Contig Pc00c16"/>
</dbReference>
<evidence type="ECO:0000313" key="2">
    <source>
        <dbReference type="Proteomes" id="UP000000724"/>
    </source>
</evidence>
<evidence type="ECO:0000313" key="1">
    <source>
        <dbReference type="EMBL" id="CAP93458.1"/>
    </source>
</evidence>
<dbReference type="EMBL" id="AM920431">
    <property type="protein sequence ID" value="CAP93458.1"/>
    <property type="molecule type" value="Genomic_DNA"/>
</dbReference>